<sequence>MVIELTWRSSEFTRLVSSVFYSSDNFRTDLFRTTVLFAPVDFLTRERFEMRAHFGILKNVDSEHAMSKRSYYVLALMKTKPLMFLKFKKFVRYPLQMPQASHAQFALFRCRRHRVRKMPIKGSLRTQNKCSRIAKPSSFCDKILLPSW</sequence>
<dbReference type="EMBL" id="BGPR01003682">
    <property type="protein sequence ID" value="GBM91197.1"/>
    <property type="molecule type" value="Genomic_DNA"/>
</dbReference>
<keyword evidence="2" id="KW-1185">Reference proteome</keyword>
<dbReference type="AlphaFoldDB" id="A0A4Y2JMM0"/>
<name>A0A4Y2JMM0_ARAVE</name>
<comment type="caution">
    <text evidence="1">The sequence shown here is derived from an EMBL/GenBank/DDBJ whole genome shotgun (WGS) entry which is preliminary data.</text>
</comment>
<organism evidence="1 2">
    <name type="scientific">Araneus ventricosus</name>
    <name type="common">Orbweaver spider</name>
    <name type="synonym">Epeira ventricosa</name>
    <dbReference type="NCBI Taxonomy" id="182803"/>
    <lineage>
        <taxon>Eukaryota</taxon>
        <taxon>Metazoa</taxon>
        <taxon>Ecdysozoa</taxon>
        <taxon>Arthropoda</taxon>
        <taxon>Chelicerata</taxon>
        <taxon>Arachnida</taxon>
        <taxon>Araneae</taxon>
        <taxon>Araneomorphae</taxon>
        <taxon>Entelegynae</taxon>
        <taxon>Araneoidea</taxon>
        <taxon>Araneidae</taxon>
        <taxon>Araneus</taxon>
    </lineage>
</organism>
<protein>
    <submittedName>
        <fullName evidence="1">Uncharacterized protein</fullName>
    </submittedName>
</protein>
<evidence type="ECO:0000313" key="1">
    <source>
        <dbReference type="EMBL" id="GBM91197.1"/>
    </source>
</evidence>
<evidence type="ECO:0000313" key="2">
    <source>
        <dbReference type="Proteomes" id="UP000499080"/>
    </source>
</evidence>
<dbReference type="Proteomes" id="UP000499080">
    <property type="component" value="Unassembled WGS sequence"/>
</dbReference>
<accession>A0A4Y2JMM0</accession>
<reference evidence="1 2" key="1">
    <citation type="journal article" date="2019" name="Sci. Rep.">
        <title>Orb-weaving spider Araneus ventricosus genome elucidates the spidroin gene catalogue.</title>
        <authorList>
            <person name="Kono N."/>
            <person name="Nakamura H."/>
            <person name="Ohtoshi R."/>
            <person name="Moran D.A.P."/>
            <person name="Shinohara A."/>
            <person name="Yoshida Y."/>
            <person name="Fujiwara M."/>
            <person name="Mori M."/>
            <person name="Tomita M."/>
            <person name="Arakawa K."/>
        </authorList>
    </citation>
    <scope>NUCLEOTIDE SEQUENCE [LARGE SCALE GENOMIC DNA]</scope>
</reference>
<proteinExistence type="predicted"/>
<gene>
    <name evidence="1" type="ORF">AVEN_184533_1</name>
</gene>